<dbReference type="AlphaFoldDB" id="F3GH53"/>
<reference evidence="1 2" key="1">
    <citation type="journal article" date="2011" name="PLoS Pathog.">
        <title>Dynamic evolution of pathogenicity revealed by sequencing and comparative genomics of 19 Pseudomonas syringae isolates.</title>
        <authorList>
            <person name="Baltrus D.A."/>
            <person name="Nishimura M.T."/>
            <person name="Romanchuk A."/>
            <person name="Chang J.H."/>
            <person name="Mukhtar M.S."/>
            <person name="Cherkis K."/>
            <person name="Roach J."/>
            <person name="Grant S.R."/>
            <person name="Jones C.D."/>
            <person name="Dangl J.L."/>
        </authorList>
    </citation>
    <scope>NUCLEOTIDE SEQUENCE [LARGE SCALE GENOMIC DNA]</scope>
    <source>
        <strain evidence="1 2">1704B</strain>
    </source>
</reference>
<proteinExistence type="predicted"/>
<gene>
    <name evidence="1" type="ORF">PSYPI_30478</name>
</gene>
<protein>
    <recommendedName>
        <fullName evidence="3">HIT domain-containing protein</fullName>
    </recommendedName>
</protein>
<evidence type="ECO:0000313" key="1">
    <source>
        <dbReference type="EMBL" id="EGH46403.1"/>
    </source>
</evidence>
<keyword evidence="2" id="KW-1185">Reference proteome</keyword>
<sequence length="126" mass="13967">GYLIISSEEPASDLSDLSDGPLSSLGLVMKTAERLLAKVYAPYKIVFYKLGFSRGFNVHFHVAPITEDLLIEISKNPDYSDNPDGNDAIIFLSREYCESTLSADESEKQLLAVRLLRDSLTTPQPL</sequence>
<accession>F3GH53</accession>
<dbReference type="EMBL" id="AEAI01001598">
    <property type="protein sequence ID" value="EGH46403.1"/>
    <property type="molecule type" value="Genomic_DNA"/>
</dbReference>
<dbReference type="SUPFAM" id="SSF54197">
    <property type="entry name" value="HIT-like"/>
    <property type="match status" value="1"/>
</dbReference>
<dbReference type="Proteomes" id="UP000004986">
    <property type="component" value="Unassembled WGS sequence"/>
</dbReference>
<evidence type="ECO:0008006" key="3">
    <source>
        <dbReference type="Google" id="ProtNLM"/>
    </source>
</evidence>
<dbReference type="InterPro" id="IPR036265">
    <property type="entry name" value="HIT-like_sf"/>
</dbReference>
<feature type="non-terminal residue" evidence="1">
    <location>
        <position position="1"/>
    </location>
</feature>
<dbReference type="HOGENOM" id="CLU_139130_0_0_6"/>
<evidence type="ECO:0000313" key="2">
    <source>
        <dbReference type="Proteomes" id="UP000004986"/>
    </source>
</evidence>
<name>F3GH53_PSESJ</name>
<dbReference type="BioCyc" id="PSYR629263:G11X0-5492-MONOMER"/>
<dbReference type="Gene3D" id="3.30.428.10">
    <property type="entry name" value="HIT-like"/>
    <property type="match status" value="1"/>
</dbReference>
<comment type="caution">
    <text evidence="1">The sequence shown here is derived from an EMBL/GenBank/DDBJ whole genome shotgun (WGS) entry which is preliminary data.</text>
</comment>
<organism evidence="1 2">
    <name type="scientific">Pseudomonas syringae pv. pisi str. 1704B</name>
    <dbReference type="NCBI Taxonomy" id="629263"/>
    <lineage>
        <taxon>Bacteria</taxon>
        <taxon>Pseudomonadati</taxon>
        <taxon>Pseudomonadota</taxon>
        <taxon>Gammaproteobacteria</taxon>
        <taxon>Pseudomonadales</taxon>
        <taxon>Pseudomonadaceae</taxon>
        <taxon>Pseudomonas</taxon>
        <taxon>Pseudomonas syringae</taxon>
    </lineage>
</organism>